<feature type="region of interest" description="Disordered" evidence="1">
    <location>
        <begin position="9"/>
        <end position="35"/>
    </location>
</feature>
<sequence length="254" mass="27972">MAKRIVRKFLNRNKDKSQNGTPTESRVPTPTLDASPSFQVHAKPTSIAAANQPGSTAVPTAPRHEGIGATIVDTLDTVLKLLKEASAALTPLQAAVGGVCECISIYKNVSGNTEQLRSLANDLISRTTFLKPYLNPEDFEVREQQNNGLFRRIVQSEQIAEMVQEFEGKVQGAYEQCKMKILFAVDRNTAEILKEIVLGQLIHSPQAYYDADIGVEFARRLCSVMPCTTDFTTFNPLTLPILCITYPTNPTTAR</sequence>
<proteinExistence type="predicted"/>
<evidence type="ECO:0000313" key="3">
    <source>
        <dbReference type="Proteomes" id="UP000799118"/>
    </source>
</evidence>
<evidence type="ECO:0000313" key="2">
    <source>
        <dbReference type="EMBL" id="KAE9384925.1"/>
    </source>
</evidence>
<feature type="compositionally biased region" description="Polar residues" evidence="1">
    <location>
        <begin position="18"/>
        <end position="35"/>
    </location>
</feature>
<dbReference type="AlphaFoldDB" id="A0A6A4GI46"/>
<reference evidence="2" key="1">
    <citation type="journal article" date="2019" name="Environ. Microbiol.">
        <title>Fungal ecological strategies reflected in gene transcription - a case study of two litter decomposers.</title>
        <authorList>
            <person name="Barbi F."/>
            <person name="Kohler A."/>
            <person name="Barry K."/>
            <person name="Baskaran P."/>
            <person name="Daum C."/>
            <person name="Fauchery L."/>
            <person name="Ihrmark K."/>
            <person name="Kuo A."/>
            <person name="LaButti K."/>
            <person name="Lipzen A."/>
            <person name="Morin E."/>
            <person name="Grigoriev I.V."/>
            <person name="Henrissat B."/>
            <person name="Lindahl B."/>
            <person name="Martin F."/>
        </authorList>
    </citation>
    <scope>NUCLEOTIDE SEQUENCE</scope>
    <source>
        <strain evidence="2">JB14</strain>
    </source>
</reference>
<name>A0A6A4GI46_9AGAR</name>
<evidence type="ECO:0000256" key="1">
    <source>
        <dbReference type="SAM" id="MobiDB-lite"/>
    </source>
</evidence>
<dbReference type="OrthoDB" id="3104455at2759"/>
<protein>
    <submittedName>
        <fullName evidence="2">Uncharacterized protein</fullName>
    </submittedName>
</protein>
<keyword evidence="3" id="KW-1185">Reference proteome</keyword>
<dbReference type="Proteomes" id="UP000799118">
    <property type="component" value="Unassembled WGS sequence"/>
</dbReference>
<gene>
    <name evidence="2" type="ORF">BT96DRAFT_1026748</name>
</gene>
<dbReference type="EMBL" id="ML770057">
    <property type="protein sequence ID" value="KAE9384925.1"/>
    <property type="molecule type" value="Genomic_DNA"/>
</dbReference>
<accession>A0A6A4GI46</accession>
<organism evidence="2 3">
    <name type="scientific">Gymnopus androsaceus JB14</name>
    <dbReference type="NCBI Taxonomy" id="1447944"/>
    <lineage>
        <taxon>Eukaryota</taxon>
        <taxon>Fungi</taxon>
        <taxon>Dikarya</taxon>
        <taxon>Basidiomycota</taxon>
        <taxon>Agaricomycotina</taxon>
        <taxon>Agaricomycetes</taxon>
        <taxon>Agaricomycetidae</taxon>
        <taxon>Agaricales</taxon>
        <taxon>Marasmiineae</taxon>
        <taxon>Omphalotaceae</taxon>
        <taxon>Gymnopus</taxon>
    </lineage>
</organism>